<organism evidence="4 5">
    <name type="scientific">Streptococcus constellatus</name>
    <dbReference type="NCBI Taxonomy" id="76860"/>
    <lineage>
        <taxon>Bacteria</taxon>
        <taxon>Bacillati</taxon>
        <taxon>Bacillota</taxon>
        <taxon>Bacilli</taxon>
        <taxon>Lactobacillales</taxon>
        <taxon>Streptococcaceae</taxon>
        <taxon>Streptococcus</taxon>
        <taxon>Streptococcus anginosus group</taxon>
    </lineage>
</organism>
<gene>
    <name evidence="4" type="ORF">RN79_02170</name>
</gene>
<dbReference type="eggNOG" id="COG0300">
    <property type="taxonomic scope" value="Bacteria"/>
</dbReference>
<evidence type="ECO:0000313" key="4">
    <source>
        <dbReference type="EMBL" id="KIC78401.1"/>
    </source>
</evidence>
<reference evidence="4 5" key="1">
    <citation type="submission" date="2014-12" db="EMBL/GenBank/DDBJ databases">
        <title>Partial genome sequence of Streptococcus constellatus KCOM 1650 (= ChDC B144).</title>
        <authorList>
            <person name="Kook J.-K."/>
            <person name="Park S.-N."/>
            <person name="Lim Y.K."/>
            <person name="Jo E."/>
        </authorList>
    </citation>
    <scope>NUCLEOTIDE SEQUENCE [LARGE SCALE GENOMIC DNA]</scope>
    <source>
        <strain evidence="4 5">KCOM 1650</strain>
    </source>
</reference>
<dbReference type="AlphaFoldDB" id="A0A0C1K681"/>
<evidence type="ECO:0000256" key="1">
    <source>
        <dbReference type="ARBA" id="ARBA00006484"/>
    </source>
</evidence>
<dbReference type="Pfam" id="PF00106">
    <property type="entry name" value="adh_short"/>
    <property type="match status" value="1"/>
</dbReference>
<dbReference type="RefSeq" id="WP_039676954.1">
    <property type="nucleotide sequence ID" value="NZ_JWIY01000001.1"/>
</dbReference>
<dbReference type="EMBL" id="JWIY01000001">
    <property type="protein sequence ID" value="KIC78401.1"/>
    <property type="molecule type" value="Genomic_DNA"/>
</dbReference>
<dbReference type="GO" id="GO:0016491">
    <property type="term" value="F:oxidoreductase activity"/>
    <property type="evidence" value="ECO:0007669"/>
    <property type="project" value="UniProtKB-KW"/>
</dbReference>
<dbReference type="PANTHER" id="PTHR44196:SF1">
    <property type="entry name" value="DEHYDROGENASE_REDUCTASE SDR FAMILY MEMBER 7B"/>
    <property type="match status" value="1"/>
</dbReference>
<proteinExistence type="inferred from homology"/>
<accession>A0A0C1K681</accession>
<dbReference type="PRINTS" id="PR00081">
    <property type="entry name" value="GDHRDH"/>
</dbReference>
<sequence length="251" mass="28080">MRTIVITGASGGVAQEMVKLLPNDQLILVGRSREKLVKLYSNHAHCEFVELDITNDQSLENFTEEIFKKYAQVDVLVNNAGYGIFEEFDKISNEDIHAMFEVNTFALMNLSRLFGERMKQAGRGHIVNIVSTAGLIASAKSSLYSATKFAAIGFSNALRLELMPYNVYVTTVNPGPIKTAFFDKADPDGSYVKAVDKYILEADTVAKQIVNNFGKKKRELIMPFTLKVAHKLYTLFPNLGDKLASKMFNYK</sequence>
<evidence type="ECO:0000256" key="2">
    <source>
        <dbReference type="ARBA" id="ARBA00023002"/>
    </source>
</evidence>
<dbReference type="SUPFAM" id="SSF51735">
    <property type="entry name" value="NAD(P)-binding Rossmann-fold domains"/>
    <property type="match status" value="1"/>
</dbReference>
<dbReference type="PROSITE" id="PS00061">
    <property type="entry name" value="ADH_SHORT"/>
    <property type="match status" value="1"/>
</dbReference>
<dbReference type="Proteomes" id="UP000031339">
    <property type="component" value="Unassembled WGS sequence"/>
</dbReference>
<dbReference type="OrthoDB" id="9793345at2"/>
<dbReference type="GO" id="GO:0016020">
    <property type="term" value="C:membrane"/>
    <property type="evidence" value="ECO:0007669"/>
    <property type="project" value="TreeGrafter"/>
</dbReference>
<comment type="similarity">
    <text evidence="1 3">Belongs to the short-chain dehydrogenases/reductases (SDR) family.</text>
</comment>
<dbReference type="STRING" id="862969.SCI_0707"/>
<evidence type="ECO:0000256" key="3">
    <source>
        <dbReference type="RuleBase" id="RU000363"/>
    </source>
</evidence>
<dbReference type="Gene3D" id="3.40.50.720">
    <property type="entry name" value="NAD(P)-binding Rossmann-like Domain"/>
    <property type="match status" value="1"/>
</dbReference>
<dbReference type="InterPro" id="IPR036291">
    <property type="entry name" value="NAD(P)-bd_dom_sf"/>
</dbReference>
<dbReference type="PANTHER" id="PTHR44196">
    <property type="entry name" value="DEHYDROGENASE/REDUCTASE SDR FAMILY MEMBER 7B"/>
    <property type="match status" value="1"/>
</dbReference>
<dbReference type="InterPro" id="IPR020904">
    <property type="entry name" value="Sc_DH/Rdtase_CS"/>
</dbReference>
<comment type="caution">
    <text evidence="4">The sequence shown here is derived from an EMBL/GenBank/DDBJ whole genome shotgun (WGS) entry which is preliminary data.</text>
</comment>
<evidence type="ECO:0000313" key="5">
    <source>
        <dbReference type="Proteomes" id="UP000031339"/>
    </source>
</evidence>
<name>A0A0C1K681_STRCV</name>
<dbReference type="InterPro" id="IPR002347">
    <property type="entry name" value="SDR_fam"/>
</dbReference>
<dbReference type="PRINTS" id="PR00080">
    <property type="entry name" value="SDRFAMILY"/>
</dbReference>
<protein>
    <submittedName>
        <fullName evidence="4">Short-chain dehydrogenase</fullName>
    </submittedName>
</protein>
<keyword evidence="2" id="KW-0560">Oxidoreductase</keyword>